<feature type="transmembrane region" description="Helical" evidence="1">
    <location>
        <begin position="70"/>
        <end position="89"/>
    </location>
</feature>
<evidence type="ECO:0000313" key="2">
    <source>
        <dbReference type="EMBL" id="OGE01242.1"/>
    </source>
</evidence>
<reference evidence="2 3" key="1">
    <citation type="journal article" date="2016" name="Nat. Commun.">
        <title>Thousands of microbial genomes shed light on interconnected biogeochemical processes in an aquifer system.</title>
        <authorList>
            <person name="Anantharaman K."/>
            <person name="Brown C.T."/>
            <person name="Hug L.A."/>
            <person name="Sharon I."/>
            <person name="Castelle C.J."/>
            <person name="Probst A.J."/>
            <person name="Thomas B.C."/>
            <person name="Singh A."/>
            <person name="Wilkins M.J."/>
            <person name="Karaoz U."/>
            <person name="Brodie E.L."/>
            <person name="Williams K.H."/>
            <person name="Hubbard S.S."/>
            <person name="Banfield J.F."/>
        </authorList>
    </citation>
    <scope>NUCLEOTIDE SEQUENCE [LARGE SCALE GENOMIC DNA]</scope>
</reference>
<dbReference type="AlphaFoldDB" id="A0A1F5HB33"/>
<evidence type="ECO:0008006" key="4">
    <source>
        <dbReference type="Google" id="ProtNLM"/>
    </source>
</evidence>
<keyword evidence="1" id="KW-0812">Transmembrane</keyword>
<keyword evidence="1" id="KW-0472">Membrane</keyword>
<accession>A0A1F5HB33</accession>
<dbReference type="STRING" id="1797737.A2196_00850"/>
<evidence type="ECO:0000313" key="3">
    <source>
        <dbReference type="Proteomes" id="UP000176751"/>
    </source>
</evidence>
<dbReference type="EMBL" id="MFCA01000029">
    <property type="protein sequence ID" value="OGE01242.1"/>
    <property type="molecule type" value="Genomic_DNA"/>
</dbReference>
<dbReference type="Pfam" id="PF10066">
    <property type="entry name" value="DUF2304"/>
    <property type="match status" value="1"/>
</dbReference>
<feature type="transmembrane region" description="Helical" evidence="1">
    <location>
        <begin position="6"/>
        <end position="22"/>
    </location>
</feature>
<evidence type="ECO:0000256" key="1">
    <source>
        <dbReference type="SAM" id="Phobius"/>
    </source>
</evidence>
<sequence length="121" mass="13819">MLTTIQILLLIFILFAASRVLLRVKEKVISTQAGFFWLLVWLAAVIGVVLPGTTTRLASYFGVGRGVDVIVYLSLALLFYLVFRIYVMIEDIRREITFLIRQLALNSSISPVKSRRKRTKK</sequence>
<gene>
    <name evidence="2" type="ORF">A2196_00850</name>
</gene>
<organism evidence="2 3">
    <name type="scientific">Candidatus Curtissbacteria bacterium RIFOXYA1_FULL_41_14</name>
    <dbReference type="NCBI Taxonomy" id="1797737"/>
    <lineage>
        <taxon>Bacteria</taxon>
        <taxon>Candidatus Curtissiibacteriota</taxon>
    </lineage>
</organism>
<dbReference type="InterPro" id="IPR019277">
    <property type="entry name" value="DUF2304"/>
</dbReference>
<comment type="caution">
    <text evidence="2">The sequence shown here is derived from an EMBL/GenBank/DDBJ whole genome shotgun (WGS) entry which is preliminary data.</text>
</comment>
<dbReference type="Proteomes" id="UP000176751">
    <property type="component" value="Unassembled WGS sequence"/>
</dbReference>
<protein>
    <recommendedName>
        <fullName evidence="4">DUF2304 domain-containing protein</fullName>
    </recommendedName>
</protein>
<keyword evidence="1" id="KW-1133">Transmembrane helix</keyword>
<name>A0A1F5HB33_9BACT</name>
<proteinExistence type="predicted"/>
<feature type="transmembrane region" description="Helical" evidence="1">
    <location>
        <begin position="34"/>
        <end position="50"/>
    </location>
</feature>